<dbReference type="AlphaFoldDB" id="A0A834FQR8"/>
<dbReference type="Proteomes" id="UP000646548">
    <property type="component" value="Unassembled WGS sequence"/>
</dbReference>
<organism evidence="2 3">
    <name type="scientific">Oryzias melastigma</name>
    <name type="common">Marine medaka</name>
    <dbReference type="NCBI Taxonomy" id="30732"/>
    <lineage>
        <taxon>Eukaryota</taxon>
        <taxon>Metazoa</taxon>
        <taxon>Chordata</taxon>
        <taxon>Craniata</taxon>
        <taxon>Vertebrata</taxon>
        <taxon>Euteleostomi</taxon>
        <taxon>Actinopterygii</taxon>
        <taxon>Neopterygii</taxon>
        <taxon>Teleostei</taxon>
        <taxon>Neoteleostei</taxon>
        <taxon>Acanthomorphata</taxon>
        <taxon>Ovalentaria</taxon>
        <taxon>Atherinomorphae</taxon>
        <taxon>Beloniformes</taxon>
        <taxon>Adrianichthyidae</taxon>
        <taxon>Oryziinae</taxon>
        <taxon>Oryzias</taxon>
    </lineage>
</organism>
<feature type="compositionally biased region" description="Basic and acidic residues" evidence="1">
    <location>
        <begin position="67"/>
        <end position="81"/>
    </location>
</feature>
<feature type="compositionally biased region" description="Acidic residues" evidence="1">
    <location>
        <begin position="39"/>
        <end position="61"/>
    </location>
</feature>
<name>A0A834FQR8_ORYME</name>
<feature type="region of interest" description="Disordered" evidence="1">
    <location>
        <begin position="1"/>
        <end position="81"/>
    </location>
</feature>
<evidence type="ECO:0000313" key="3">
    <source>
        <dbReference type="Proteomes" id="UP000646548"/>
    </source>
</evidence>
<evidence type="ECO:0000313" key="2">
    <source>
        <dbReference type="EMBL" id="KAF6738703.1"/>
    </source>
</evidence>
<proteinExistence type="predicted"/>
<sequence length="81" mass="9332">MDHIYSYDDSEIRSYDAPYAASPRRPSGRQHSCGPAPCLEEEEEEEEEEKEEEEEEEEDVDVAPGERSQKHTHEAHTGKRA</sequence>
<protein>
    <submittedName>
        <fullName evidence="2">Uncharacterized protein</fullName>
    </submittedName>
</protein>
<evidence type="ECO:0000256" key="1">
    <source>
        <dbReference type="SAM" id="MobiDB-lite"/>
    </source>
</evidence>
<feature type="compositionally biased region" description="Basic and acidic residues" evidence="1">
    <location>
        <begin position="1"/>
        <end position="14"/>
    </location>
</feature>
<reference evidence="2" key="1">
    <citation type="journal article" name="BMC Genomics">
        <title>Long-read sequencing and de novo genome assembly of marine medaka (Oryzias melastigma).</title>
        <authorList>
            <person name="Liang P."/>
            <person name="Saqib H.S.A."/>
            <person name="Ni X."/>
            <person name="Shen Y."/>
        </authorList>
    </citation>
    <scope>NUCLEOTIDE SEQUENCE</scope>
    <source>
        <strain evidence="2">Bigg-433</strain>
    </source>
</reference>
<comment type="caution">
    <text evidence="2">The sequence shown here is derived from an EMBL/GenBank/DDBJ whole genome shotgun (WGS) entry which is preliminary data.</text>
</comment>
<dbReference type="EMBL" id="WKFB01000020">
    <property type="protein sequence ID" value="KAF6738703.1"/>
    <property type="molecule type" value="Genomic_DNA"/>
</dbReference>
<accession>A0A834FQR8</accession>
<gene>
    <name evidence="2" type="ORF">FQA47_006294</name>
</gene>